<gene>
    <name evidence="2" type="ORF">BS47DRAFT_317157</name>
</gene>
<evidence type="ECO:0000256" key="1">
    <source>
        <dbReference type="SAM" id="MobiDB-lite"/>
    </source>
</evidence>
<feature type="region of interest" description="Disordered" evidence="1">
    <location>
        <begin position="1"/>
        <end position="24"/>
    </location>
</feature>
<feature type="compositionally biased region" description="Polar residues" evidence="1">
    <location>
        <begin position="157"/>
        <end position="174"/>
    </location>
</feature>
<keyword evidence="3" id="KW-1185">Reference proteome</keyword>
<evidence type="ECO:0000313" key="2">
    <source>
        <dbReference type="EMBL" id="KAF9507347.1"/>
    </source>
</evidence>
<proteinExistence type="predicted"/>
<accession>A0A9P6AKP7</accession>
<protein>
    <submittedName>
        <fullName evidence="2">Uncharacterized protein</fullName>
    </submittedName>
</protein>
<sequence length="180" mass="19517">MSLRSLSYGVRERTQSSGPPLSATSWKSVFRFGKETKKYGIGIEGIPAPAVHINGDDYDDNDQDHRSPGTYRLHIDHITPASTLRSHNSSFSPYGPSPPPSYPFDITPPAGDDQYSDNSSPTQSSESTSPPRMTAPAGHLEPPSPSPVSETPHPISARSSRVQLCSSSLQTPKLSRQLFL</sequence>
<comment type="caution">
    <text evidence="2">The sequence shown here is derived from an EMBL/GenBank/DDBJ whole genome shotgun (WGS) entry which is preliminary data.</text>
</comment>
<name>A0A9P6AKP7_9AGAM</name>
<dbReference type="EMBL" id="MU129083">
    <property type="protein sequence ID" value="KAF9507347.1"/>
    <property type="molecule type" value="Genomic_DNA"/>
</dbReference>
<dbReference type="Proteomes" id="UP000886523">
    <property type="component" value="Unassembled WGS sequence"/>
</dbReference>
<feature type="compositionally biased region" description="Polar residues" evidence="1">
    <location>
        <begin position="15"/>
        <end position="24"/>
    </location>
</feature>
<organism evidence="2 3">
    <name type="scientific">Hydnum rufescens UP504</name>
    <dbReference type="NCBI Taxonomy" id="1448309"/>
    <lineage>
        <taxon>Eukaryota</taxon>
        <taxon>Fungi</taxon>
        <taxon>Dikarya</taxon>
        <taxon>Basidiomycota</taxon>
        <taxon>Agaricomycotina</taxon>
        <taxon>Agaricomycetes</taxon>
        <taxon>Cantharellales</taxon>
        <taxon>Hydnaceae</taxon>
        <taxon>Hydnum</taxon>
    </lineage>
</organism>
<evidence type="ECO:0000313" key="3">
    <source>
        <dbReference type="Proteomes" id="UP000886523"/>
    </source>
</evidence>
<feature type="compositionally biased region" description="Low complexity" evidence="1">
    <location>
        <begin position="119"/>
        <end position="131"/>
    </location>
</feature>
<feature type="region of interest" description="Disordered" evidence="1">
    <location>
        <begin position="77"/>
        <end position="180"/>
    </location>
</feature>
<dbReference type="AlphaFoldDB" id="A0A9P6AKP7"/>
<reference evidence="2" key="1">
    <citation type="journal article" date="2020" name="Nat. Commun.">
        <title>Large-scale genome sequencing of mycorrhizal fungi provides insights into the early evolution of symbiotic traits.</title>
        <authorList>
            <person name="Miyauchi S."/>
            <person name="Kiss E."/>
            <person name="Kuo A."/>
            <person name="Drula E."/>
            <person name="Kohler A."/>
            <person name="Sanchez-Garcia M."/>
            <person name="Morin E."/>
            <person name="Andreopoulos B."/>
            <person name="Barry K.W."/>
            <person name="Bonito G."/>
            <person name="Buee M."/>
            <person name="Carver A."/>
            <person name="Chen C."/>
            <person name="Cichocki N."/>
            <person name="Clum A."/>
            <person name="Culley D."/>
            <person name="Crous P.W."/>
            <person name="Fauchery L."/>
            <person name="Girlanda M."/>
            <person name="Hayes R.D."/>
            <person name="Keri Z."/>
            <person name="LaButti K."/>
            <person name="Lipzen A."/>
            <person name="Lombard V."/>
            <person name="Magnuson J."/>
            <person name="Maillard F."/>
            <person name="Murat C."/>
            <person name="Nolan M."/>
            <person name="Ohm R.A."/>
            <person name="Pangilinan J."/>
            <person name="Pereira M.F."/>
            <person name="Perotto S."/>
            <person name="Peter M."/>
            <person name="Pfister S."/>
            <person name="Riley R."/>
            <person name="Sitrit Y."/>
            <person name="Stielow J.B."/>
            <person name="Szollosi G."/>
            <person name="Zifcakova L."/>
            <person name="Stursova M."/>
            <person name="Spatafora J.W."/>
            <person name="Tedersoo L."/>
            <person name="Vaario L.M."/>
            <person name="Yamada A."/>
            <person name="Yan M."/>
            <person name="Wang P."/>
            <person name="Xu J."/>
            <person name="Bruns T."/>
            <person name="Baldrian P."/>
            <person name="Vilgalys R."/>
            <person name="Dunand C."/>
            <person name="Henrissat B."/>
            <person name="Grigoriev I.V."/>
            <person name="Hibbett D."/>
            <person name="Nagy L.G."/>
            <person name="Martin F.M."/>
        </authorList>
    </citation>
    <scope>NUCLEOTIDE SEQUENCE</scope>
    <source>
        <strain evidence="2">UP504</strain>
    </source>
</reference>